<dbReference type="Proteomes" id="UP000663829">
    <property type="component" value="Unassembled WGS sequence"/>
</dbReference>
<protein>
    <recommendedName>
        <fullName evidence="4">Sulfotransferase</fullName>
    </recommendedName>
</protein>
<proteinExistence type="predicted"/>
<dbReference type="OrthoDB" id="9981851at2759"/>
<dbReference type="InterPro" id="IPR052736">
    <property type="entry name" value="Stf3_sulfotransferase"/>
</dbReference>
<dbReference type="InterPro" id="IPR027417">
    <property type="entry name" value="P-loop_NTPase"/>
</dbReference>
<dbReference type="SUPFAM" id="SSF52540">
    <property type="entry name" value="P-loop containing nucleoside triphosphate hydrolases"/>
    <property type="match status" value="1"/>
</dbReference>
<dbReference type="AlphaFoldDB" id="A0A815MA61"/>
<reference evidence="1" key="1">
    <citation type="submission" date="2021-02" db="EMBL/GenBank/DDBJ databases">
        <authorList>
            <person name="Nowell W R."/>
        </authorList>
    </citation>
    <scope>NUCLEOTIDE SEQUENCE</scope>
</reference>
<evidence type="ECO:0008006" key="4">
    <source>
        <dbReference type="Google" id="ProtNLM"/>
    </source>
</evidence>
<dbReference type="EMBL" id="CAJOBC010083632">
    <property type="protein sequence ID" value="CAF4304592.1"/>
    <property type="molecule type" value="Genomic_DNA"/>
</dbReference>
<evidence type="ECO:0000313" key="1">
    <source>
        <dbReference type="EMBL" id="CAF1421753.1"/>
    </source>
</evidence>
<sequence length="471" mass="55225">MYYLLLHLLCVGFLYLLIRIFAGRLTVIPNSRHIFVQPPLPLKYHLLNRAGIIIKFLFNINLFGTYNFEWLKQKAIKSNEQDLGYVLDDFGDQMEMNLFEEAFEQGRKGWLVDPFISTVGWFSRRVWLVKALKERLRIVDDLKHHPEIREIEIRAPLIILGLPRTGTTLLYNLLAQDPFACYPRLWQCLNPSLSRQHKKSSVTDTTTNDPRLPEEIDFLATTKLTIPTIDQTHYLNVELPEECSFLFKNMLIDVNAGVTSGLFGSSASFIKFISDQSSRMDSYYRYHRLLIQFLVYKSQRKISHVLLKSAAHSLCIQSLLKTYPDARLIQTHRDPLKVIPSFSSLYLQVRSVLANCVSLEDLGQKSLKTCANLIDSIMEQRETTKSPQQFFDLHYHQLIQDPINCIRQIYSYYQLTYTNEFEAKMLDYLKHNVQGKHGRHDYSLDKFNLCKTEIRQRFRVYQEKFNILRES</sequence>
<accession>A0A815MA61</accession>
<evidence type="ECO:0000313" key="2">
    <source>
        <dbReference type="EMBL" id="CAF4304592.1"/>
    </source>
</evidence>
<comment type="caution">
    <text evidence="1">The sequence shown here is derived from an EMBL/GenBank/DDBJ whole genome shotgun (WGS) entry which is preliminary data.</text>
</comment>
<dbReference type="PANTHER" id="PTHR36451:SF1">
    <property type="entry name" value="OMEGA-HYDROXY-BETA-DIHYDROMENAQUINONE-9 SULFOTRANSFERASE STF3"/>
    <property type="match status" value="1"/>
</dbReference>
<name>A0A815MA61_9BILA</name>
<organism evidence="1 3">
    <name type="scientific">Didymodactylos carnosus</name>
    <dbReference type="NCBI Taxonomy" id="1234261"/>
    <lineage>
        <taxon>Eukaryota</taxon>
        <taxon>Metazoa</taxon>
        <taxon>Spiralia</taxon>
        <taxon>Gnathifera</taxon>
        <taxon>Rotifera</taxon>
        <taxon>Eurotatoria</taxon>
        <taxon>Bdelloidea</taxon>
        <taxon>Philodinida</taxon>
        <taxon>Philodinidae</taxon>
        <taxon>Didymodactylos</taxon>
    </lineage>
</organism>
<dbReference type="PANTHER" id="PTHR36451">
    <property type="entry name" value="PAPS-DEPENDENT SULFOTRANSFERASE STF3"/>
    <property type="match status" value="1"/>
</dbReference>
<gene>
    <name evidence="1" type="ORF">GPM918_LOCUS33739</name>
    <name evidence="2" type="ORF">SRO942_LOCUS34428</name>
</gene>
<keyword evidence="3" id="KW-1185">Reference proteome</keyword>
<dbReference type="EMBL" id="CAJNOQ010018202">
    <property type="protein sequence ID" value="CAF1421753.1"/>
    <property type="molecule type" value="Genomic_DNA"/>
</dbReference>
<dbReference type="Gene3D" id="3.40.50.300">
    <property type="entry name" value="P-loop containing nucleotide triphosphate hydrolases"/>
    <property type="match status" value="1"/>
</dbReference>
<dbReference type="Pfam" id="PF13469">
    <property type="entry name" value="Sulfotransfer_3"/>
    <property type="match status" value="1"/>
</dbReference>
<evidence type="ECO:0000313" key="3">
    <source>
        <dbReference type="Proteomes" id="UP000663829"/>
    </source>
</evidence>
<dbReference type="Proteomes" id="UP000681722">
    <property type="component" value="Unassembled WGS sequence"/>
</dbReference>